<evidence type="ECO:0000313" key="2">
    <source>
        <dbReference type="EMBL" id="TLD70755.1"/>
    </source>
</evidence>
<dbReference type="Pfam" id="PF00583">
    <property type="entry name" value="Acetyltransf_1"/>
    <property type="match status" value="1"/>
</dbReference>
<dbReference type="InterPro" id="IPR016181">
    <property type="entry name" value="Acyl_CoA_acyltransferase"/>
</dbReference>
<dbReference type="SUPFAM" id="SSF55729">
    <property type="entry name" value="Acyl-CoA N-acyltransferases (Nat)"/>
    <property type="match status" value="1"/>
</dbReference>
<dbReference type="OrthoDB" id="195212at2"/>
<gene>
    <name evidence="2" type="ORF">FEM03_10620</name>
</gene>
<sequence length="350" mass="40564">MVPFLPSPDRPYTVEDIQALGKDRSEKFYHTALHYAQTLWLSQFPAKTLLLINRALSCNLPEVSLRNPWQPYQAVAWILTHRPDDAFIGNPRRHYQHLATRMVEPHKTLRTWRAWACWYLACKILPEAEFPGDEKQIREEGIIEPRRADIEQYLRLLSPNDDTAAWLDALAWIQQPSKLVATNPAPIDFELITPDELPRVALLANRIWPVVYPAIISMEQIRYMLDTMYEPNILRQEMRERGIHYAIIRRDQTDIGYLAWEPNPSNASAFLHKLYLLPEHHGHGVGAHALRWIHQSAAAQQLQTIGLRVNKNNHAAIRAYLREGYQFQSSICSDIGNGFVMDDHLMSREL</sequence>
<dbReference type="RefSeq" id="WP_138086225.1">
    <property type="nucleotide sequence ID" value="NZ_VAUV01000007.1"/>
</dbReference>
<keyword evidence="3" id="KW-1185">Reference proteome</keyword>
<evidence type="ECO:0000313" key="3">
    <source>
        <dbReference type="Proteomes" id="UP000306196"/>
    </source>
</evidence>
<dbReference type="GO" id="GO:0016747">
    <property type="term" value="F:acyltransferase activity, transferring groups other than amino-acyl groups"/>
    <property type="evidence" value="ECO:0007669"/>
    <property type="project" value="InterPro"/>
</dbReference>
<dbReference type="Gene3D" id="3.40.630.30">
    <property type="match status" value="1"/>
</dbReference>
<comment type="caution">
    <text evidence="2">The sequence shown here is derived from an EMBL/GenBank/DDBJ whole genome shotgun (WGS) entry which is preliminary data.</text>
</comment>
<dbReference type="AlphaFoldDB" id="A0A5R8KFM2"/>
<reference evidence="2 3" key="1">
    <citation type="submission" date="2019-05" db="EMBL/GenBank/DDBJ databases">
        <title>Verrucobacter flavum gen. nov., sp. nov. a new member of the family Verrucomicrobiaceae.</title>
        <authorList>
            <person name="Szuroczki S."/>
            <person name="Abbaszade G."/>
            <person name="Szabo A."/>
            <person name="Felfoldi T."/>
            <person name="Schumann P."/>
            <person name="Boka K."/>
            <person name="Keki Z."/>
            <person name="Toumi M."/>
            <person name="Toth E."/>
        </authorList>
    </citation>
    <scope>NUCLEOTIDE SEQUENCE [LARGE SCALE GENOMIC DNA]</scope>
    <source>
        <strain evidence="2 3">MG-N-17</strain>
    </source>
</reference>
<dbReference type="CDD" id="cd04301">
    <property type="entry name" value="NAT_SF"/>
    <property type="match status" value="1"/>
</dbReference>
<dbReference type="EMBL" id="VAUV01000007">
    <property type="protein sequence ID" value="TLD70755.1"/>
    <property type="molecule type" value="Genomic_DNA"/>
</dbReference>
<evidence type="ECO:0000259" key="1">
    <source>
        <dbReference type="PROSITE" id="PS51186"/>
    </source>
</evidence>
<dbReference type="Proteomes" id="UP000306196">
    <property type="component" value="Unassembled WGS sequence"/>
</dbReference>
<protein>
    <submittedName>
        <fullName evidence="2">GNAT family N-acetyltransferase</fullName>
    </submittedName>
</protein>
<keyword evidence="2" id="KW-0808">Transferase</keyword>
<dbReference type="PROSITE" id="PS51186">
    <property type="entry name" value="GNAT"/>
    <property type="match status" value="1"/>
</dbReference>
<name>A0A5R8KFM2_9BACT</name>
<accession>A0A5R8KFM2</accession>
<proteinExistence type="predicted"/>
<feature type="domain" description="N-acetyltransferase" evidence="1">
    <location>
        <begin position="187"/>
        <end position="346"/>
    </location>
</feature>
<dbReference type="InterPro" id="IPR000182">
    <property type="entry name" value="GNAT_dom"/>
</dbReference>
<organism evidence="2 3">
    <name type="scientific">Phragmitibacter flavus</name>
    <dbReference type="NCBI Taxonomy" id="2576071"/>
    <lineage>
        <taxon>Bacteria</taxon>
        <taxon>Pseudomonadati</taxon>
        <taxon>Verrucomicrobiota</taxon>
        <taxon>Verrucomicrobiia</taxon>
        <taxon>Verrucomicrobiales</taxon>
        <taxon>Verrucomicrobiaceae</taxon>
        <taxon>Phragmitibacter</taxon>
    </lineage>
</organism>